<keyword evidence="1" id="KW-1133">Transmembrane helix</keyword>
<feature type="transmembrane region" description="Helical" evidence="1">
    <location>
        <begin position="36"/>
        <end position="59"/>
    </location>
</feature>
<organism evidence="2 3">
    <name type="scientific">Cryobacterium zongtaii</name>
    <dbReference type="NCBI Taxonomy" id="1259217"/>
    <lineage>
        <taxon>Bacteria</taxon>
        <taxon>Bacillati</taxon>
        <taxon>Actinomycetota</taxon>
        <taxon>Actinomycetes</taxon>
        <taxon>Micrococcales</taxon>
        <taxon>Microbacteriaceae</taxon>
        <taxon>Cryobacterium</taxon>
    </lineage>
</organism>
<name>A0A2S3ZM08_9MICO</name>
<dbReference type="OrthoDB" id="3577584at2"/>
<dbReference type="Proteomes" id="UP000237104">
    <property type="component" value="Unassembled WGS sequence"/>
</dbReference>
<reference evidence="2 3" key="1">
    <citation type="submission" date="2018-01" db="EMBL/GenBank/DDBJ databases">
        <title>Cryobacterium sp. nov., from glaciers in China.</title>
        <authorList>
            <person name="Liu Q."/>
            <person name="Xin Y.-H."/>
        </authorList>
    </citation>
    <scope>NUCLEOTIDE SEQUENCE [LARGE SCALE GENOMIC DNA]</scope>
    <source>
        <strain evidence="2 3">TMB1-8</strain>
    </source>
</reference>
<keyword evidence="1" id="KW-0812">Transmembrane</keyword>
<protein>
    <submittedName>
        <fullName evidence="2">DUF2304 domain-containing protein</fullName>
    </submittedName>
</protein>
<dbReference type="Pfam" id="PF10066">
    <property type="entry name" value="DUF2304"/>
    <property type="match status" value="1"/>
</dbReference>
<dbReference type="AlphaFoldDB" id="A0A2S3ZM08"/>
<keyword evidence="1" id="KW-0472">Membrane</keyword>
<gene>
    <name evidence="2" type="ORF">C3B59_05040</name>
</gene>
<accession>A0A2S3ZM08</accession>
<evidence type="ECO:0000313" key="3">
    <source>
        <dbReference type="Proteomes" id="UP000237104"/>
    </source>
</evidence>
<feature type="transmembrane region" description="Helical" evidence="1">
    <location>
        <begin position="6"/>
        <end position="24"/>
    </location>
</feature>
<comment type="caution">
    <text evidence="2">The sequence shown here is derived from an EMBL/GenBank/DDBJ whole genome shotgun (WGS) entry which is preliminary data.</text>
</comment>
<dbReference type="EMBL" id="PPXF01000019">
    <property type="protein sequence ID" value="POH69714.1"/>
    <property type="molecule type" value="Genomic_DNA"/>
</dbReference>
<dbReference type="RefSeq" id="WP_103430313.1">
    <property type="nucleotide sequence ID" value="NZ_PPXF01000019.1"/>
</dbReference>
<feature type="transmembrane region" description="Helical" evidence="1">
    <location>
        <begin position="65"/>
        <end position="83"/>
    </location>
</feature>
<sequence>MNVSSYLLGILAALLILIVVVEMLRRHQLRERHATWWLFAGVLALIVGIFPASLVGAAKLLGVELPVNLVFFVALIILFLVCLQQSSELTSLEAKTRTLVEQSALQDLRIRALEDAASKRALPPVDPDDSAR</sequence>
<evidence type="ECO:0000313" key="2">
    <source>
        <dbReference type="EMBL" id="POH69714.1"/>
    </source>
</evidence>
<dbReference type="InterPro" id="IPR019277">
    <property type="entry name" value="DUF2304"/>
</dbReference>
<evidence type="ECO:0000256" key="1">
    <source>
        <dbReference type="SAM" id="Phobius"/>
    </source>
</evidence>
<proteinExistence type="predicted"/>